<comment type="caution">
    <text evidence="6">The sequence shown here is derived from an EMBL/GenBank/DDBJ whole genome shotgun (WGS) entry which is preliminary data.</text>
</comment>
<comment type="similarity">
    <text evidence="1">Belongs to the HipA Ser/Thr kinase family.</text>
</comment>
<dbReference type="NCBIfam" id="TIGR03071">
    <property type="entry name" value="couple_hipA"/>
    <property type="match status" value="1"/>
</dbReference>
<proteinExistence type="inferred from homology"/>
<keyword evidence="3" id="KW-0418">Kinase</keyword>
<dbReference type="InterPro" id="IPR017508">
    <property type="entry name" value="HipA_N1"/>
</dbReference>
<dbReference type="PANTHER" id="PTHR37419:SF1">
    <property type="entry name" value="SERINE_THREONINE-PROTEIN KINASE TOXIN HIPA"/>
    <property type="match status" value="1"/>
</dbReference>
<evidence type="ECO:0000256" key="1">
    <source>
        <dbReference type="ARBA" id="ARBA00010164"/>
    </source>
</evidence>
<dbReference type="AlphaFoldDB" id="A0A0B4DYN3"/>
<dbReference type="PANTHER" id="PTHR37419">
    <property type="entry name" value="SERINE/THREONINE-PROTEIN KINASE TOXIN HIPA"/>
    <property type="match status" value="1"/>
</dbReference>
<evidence type="ECO:0000313" key="7">
    <source>
        <dbReference type="Proteomes" id="UP000031202"/>
    </source>
</evidence>
<dbReference type="InterPro" id="IPR012893">
    <property type="entry name" value="HipA-like_C"/>
</dbReference>
<sequence>MSGELDVYLAGRHIATLTSTSNRRVVELTWLQEADVGDIRLSESFAQIVGLSPDKQRLSRFLGGYLPEGQQRAAMAKHRGIAADDLFGFLREYGGSLAGALAFRKADDQPHYELLTPKKLARAFREASARWNQGLRDDSRSMIPGFQPKVLVTKLDDGRWYQPHGGAHSTHILKPPRKDAVARLYDELYAHELARHMGLASFHSEIRKVAGESYLAIERYDRRQRDGVVEVIHQEDAAQVLGLDWTSDAVKFQNQDRPNDRSHASAGAIAEALVALDSDPLQGWLRQLTFRVLIGDNDGHAKNVSIMHLPGEDRLADLYDAVPNLFQPGRVDFTLALSVNRVFDHRNLTRDHLEREAAAWGGLSPRAISTTVDDVFGRFEAALEAVPFPLQGSPDVVAALRRTLERLRTGKTIGQYA</sequence>
<evidence type="ECO:0000259" key="5">
    <source>
        <dbReference type="Pfam" id="PF13657"/>
    </source>
</evidence>
<evidence type="ECO:0000259" key="4">
    <source>
        <dbReference type="Pfam" id="PF07804"/>
    </source>
</evidence>
<gene>
    <name evidence="6" type="ORF">RM52_03990</name>
</gene>
<evidence type="ECO:0008006" key="8">
    <source>
        <dbReference type="Google" id="ProtNLM"/>
    </source>
</evidence>
<evidence type="ECO:0000256" key="2">
    <source>
        <dbReference type="ARBA" id="ARBA00022679"/>
    </source>
</evidence>
<organism evidence="6 7">
    <name type="scientific">Microbacterium hominis</name>
    <dbReference type="NCBI Taxonomy" id="162426"/>
    <lineage>
        <taxon>Bacteria</taxon>
        <taxon>Bacillati</taxon>
        <taxon>Actinomycetota</taxon>
        <taxon>Actinomycetes</taxon>
        <taxon>Micrococcales</taxon>
        <taxon>Microbacteriaceae</taxon>
        <taxon>Microbacterium</taxon>
    </lineage>
</organism>
<name>A0A0B4DYN3_9MICO</name>
<protein>
    <recommendedName>
        <fullName evidence="8">Type II toxin-antitoxin system HipA family toxin</fullName>
    </recommendedName>
</protein>
<dbReference type="InterPro" id="IPR052028">
    <property type="entry name" value="HipA_Ser/Thr_kinase"/>
</dbReference>
<keyword evidence="2" id="KW-0808">Transferase</keyword>
<dbReference type="Proteomes" id="UP000031202">
    <property type="component" value="Unassembled WGS sequence"/>
</dbReference>
<dbReference type="GO" id="GO:0004674">
    <property type="term" value="F:protein serine/threonine kinase activity"/>
    <property type="evidence" value="ECO:0007669"/>
    <property type="project" value="TreeGrafter"/>
</dbReference>
<dbReference type="EMBL" id="JWSZ01000004">
    <property type="protein sequence ID" value="KIC59368.1"/>
    <property type="molecule type" value="Genomic_DNA"/>
</dbReference>
<dbReference type="Pfam" id="PF07804">
    <property type="entry name" value="HipA_C"/>
    <property type="match status" value="1"/>
</dbReference>
<evidence type="ECO:0000313" key="6">
    <source>
        <dbReference type="EMBL" id="KIC59368.1"/>
    </source>
</evidence>
<accession>A0A0B4DYN3</accession>
<feature type="domain" description="HipA N-terminal subdomain 1" evidence="5">
    <location>
        <begin position="5"/>
        <end position="103"/>
    </location>
</feature>
<dbReference type="Pfam" id="PF13657">
    <property type="entry name" value="Couple_hipA"/>
    <property type="match status" value="1"/>
</dbReference>
<evidence type="ECO:0000256" key="3">
    <source>
        <dbReference type="ARBA" id="ARBA00022777"/>
    </source>
</evidence>
<feature type="domain" description="HipA-like C-terminal" evidence="4">
    <location>
        <begin position="143"/>
        <end position="382"/>
    </location>
</feature>
<dbReference type="GO" id="GO:0005829">
    <property type="term" value="C:cytosol"/>
    <property type="evidence" value="ECO:0007669"/>
    <property type="project" value="TreeGrafter"/>
</dbReference>
<dbReference type="RefSeq" id="WP_039413258.1">
    <property type="nucleotide sequence ID" value="NZ_JWSZ01000004.1"/>
</dbReference>
<reference evidence="6 7" key="1">
    <citation type="submission" date="2014-12" db="EMBL/GenBank/DDBJ databases">
        <title>Genome sequencing of Microbacterium hominis TPW29.</title>
        <authorList>
            <person name="Tan P.W."/>
            <person name="Chan K.-G."/>
        </authorList>
    </citation>
    <scope>NUCLEOTIDE SEQUENCE [LARGE SCALE GENOMIC DNA]</scope>
    <source>
        <strain evidence="6 7">TPW29</strain>
    </source>
</reference>